<dbReference type="EMBL" id="BMQM01000001">
    <property type="protein sequence ID" value="GGR43369.1"/>
    <property type="molecule type" value="Genomic_DNA"/>
</dbReference>
<dbReference type="RefSeq" id="WP_189062966.1">
    <property type="nucleotide sequence ID" value="NZ_BMQM01000001.1"/>
</dbReference>
<dbReference type="Proteomes" id="UP000634308">
    <property type="component" value="Unassembled WGS sequence"/>
</dbReference>
<sequence>MTALPTSVPGPAVPSSLRRLTVARWAGIYPTITALLLLLGPALIGHLPTPLISLLLTALLVPLTQYVVFPLIERLSAGRVRFPVLHGPARHRTALVVWAVTYPLITLVLLIMLPLLAGRVPIPVLTLIVTLIAVPVQSLVLLPRVLPLARPWIQGSTPRRTA</sequence>
<keyword evidence="1" id="KW-1133">Transmembrane helix</keyword>
<name>A0ABQ2RMZ0_9DEIO</name>
<protein>
    <recommendedName>
        <fullName evidence="4">Integral membrane protein</fullName>
    </recommendedName>
</protein>
<reference evidence="3" key="1">
    <citation type="journal article" date="2019" name="Int. J. Syst. Evol. Microbiol.">
        <title>The Global Catalogue of Microorganisms (GCM) 10K type strain sequencing project: providing services to taxonomists for standard genome sequencing and annotation.</title>
        <authorList>
            <consortium name="The Broad Institute Genomics Platform"/>
            <consortium name="The Broad Institute Genome Sequencing Center for Infectious Disease"/>
            <person name="Wu L."/>
            <person name="Ma J."/>
        </authorList>
    </citation>
    <scope>NUCLEOTIDE SEQUENCE [LARGE SCALE GENOMIC DNA]</scope>
    <source>
        <strain evidence="3">JCM 31404</strain>
    </source>
</reference>
<evidence type="ECO:0008006" key="4">
    <source>
        <dbReference type="Google" id="ProtNLM"/>
    </source>
</evidence>
<feature type="transmembrane region" description="Helical" evidence="1">
    <location>
        <begin position="51"/>
        <end position="72"/>
    </location>
</feature>
<feature type="transmembrane region" description="Helical" evidence="1">
    <location>
        <begin position="93"/>
        <end position="116"/>
    </location>
</feature>
<feature type="transmembrane region" description="Helical" evidence="1">
    <location>
        <begin position="26"/>
        <end position="45"/>
    </location>
</feature>
<gene>
    <name evidence="2" type="ORF">GCM10008959_00290</name>
</gene>
<proteinExistence type="predicted"/>
<keyword evidence="1" id="KW-0812">Transmembrane</keyword>
<feature type="transmembrane region" description="Helical" evidence="1">
    <location>
        <begin position="122"/>
        <end position="142"/>
    </location>
</feature>
<evidence type="ECO:0000313" key="2">
    <source>
        <dbReference type="EMBL" id="GGR43369.1"/>
    </source>
</evidence>
<keyword evidence="3" id="KW-1185">Reference proteome</keyword>
<organism evidence="2 3">
    <name type="scientific">Deinococcus seoulensis</name>
    <dbReference type="NCBI Taxonomy" id="1837379"/>
    <lineage>
        <taxon>Bacteria</taxon>
        <taxon>Thermotogati</taxon>
        <taxon>Deinococcota</taxon>
        <taxon>Deinococci</taxon>
        <taxon>Deinococcales</taxon>
        <taxon>Deinococcaceae</taxon>
        <taxon>Deinococcus</taxon>
    </lineage>
</organism>
<evidence type="ECO:0000256" key="1">
    <source>
        <dbReference type="SAM" id="Phobius"/>
    </source>
</evidence>
<evidence type="ECO:0000313" key="3">
    <source>
        <dbReference type="Proteomes" id="UP000634308"/>
    </source>
</evidence>
<accession>A0ABQ2RMZ0</accession>
<keyword evidence="1" id="KW-0472">Membrane</keyword>
<comment type="caution">
    <text evidence="2">The sequence shown here is derived from an EMBL/GenBank/DDBJ whole genome shotgun (WGS) entry which is preliminary data.</text>
</comment>